<dbReference type="SUPFAM" id="SSF49464">
    <property type="entry name" value="Carboxypeptidase regulatory domain-like"/>
    <property type="match status" value="1"/>
</dbReference>
<dbReference type="InterPro" id="IPR023996">
    <property type="entry name" value="TonB-dep_OMP_SusC/RagA"/>
</dbReference>
<dbReference type="NCBIfam" id="TIGR04056">
    <property type="entry name" value="OMP_RagA_SusC"/>
    <property type="match status" value="1"/>
</dbReference>
<evidence type="ECO:0000256" key="1">
    <source>
        <dbReference type="ARBA" id="ARBA00004571"/>
    </source>
</evidence>
<sequence>MSKAARFIIRKHSFMLMLVLFSCLSANAQVKVTGKVLNKKTNTPLAGVAVVEKGGTNGTETLENGTFSLTVKSGNATLVISTLGFATQEVKLGGKANVEVSMDEDIKGIDDVVIIGYQNATRRTTSAAIASVKGKDIENTPYPTFDAMLQGRVAGLNVLSVSAEPGASGIVNIRGNSSVAGSNGAGTATGVSAPLYVIDGVVFDVSDLRTAYGNSNPLAAINPNDIESIDVLRDASAAAIYGARAANGVIIVKTVRPKGGKPQFRLSSYVGLTTKPSMKPVIIGAEERRLKMDILREQATYQQQGIMSQFLTDSLNPAFNNATDFQDLFFQDALLRNVDFSVAGSSQGMQYRLSLNSYLENGLQPGFSIKRLAPRLFVSMKPSKTVELTSDTYMGFIKEQRGDGTGNVTPYNIQTFPSSFWQIDDVTRSNYAGKNDKVRDDAKTTSINGNLRLTWRPFENITFVSSLSYNLGFVRRDYLRDRSVVTNNRSDAFLTESNSSRYEIENYATWSKSFGRSQDHSVSVLLGQGAEEQVVKSTSANANGIPFDAIRIIAGVPTGPNLNVSTNYEDRSRVSYFTRASYNYKGKYGVDVSFRRDASSRYAPTSRWGTFPAFSARWNISDEPFFKKFSKVVSFAKLRFSYGVTGRDPGSYYAQYRQLNTNMNYPTSSLGFGAAGNIITYGGITAVTPNYAGAAPATNITWEKSPQTNLGIDLNFLKDRISLSVDLYHKESKDLIFNIPVPVTTGYTTATNNFVDIANRGIEISLNTNNLSDRSKLKWQTSLNVAFNDNYVTKLPDGNRDFTYGPVFLSRILTIGKPLYGYRVFNINGVYPTTGDVPVDPLTGLRTRIYGGAQFIGGDNAKQDINGDYNVDDNDMIIQGDPNTKIYGGFINTLTYKGFSVQILSTFILGRSVWNGYLSDKLASASNNPPNFFGTRSGPAAEFNGLNLWRRPGDIATLGSLFSTNDPWTIRSSMFVEDASFFRIKTINLSYNFPVSERLKKLGIRMIRLYGVADNLKVFYGANLPDPESIGIDGFTTANGYPVPKKFTLGLDIQF</sequence>
<accession>A0A4V3C4M5</accession>
<evidence type="ECO:0000259" key="9">
    <source>
        <dbReference type="Pfam" id="PF07715"/>
    </source>
</evidence>
<keyword evidence="3 7" id="KW-1134">Transmembrane beta strand</keyword>
<dbReference type="RefSeq" id="WP_162847395.1">
    <property type="nucleotide sequence ID" value="NZ_SNWP01000011.1"/>
</dbReference>
<feature type="domain" description="TonB-dependent receptor plug" evidence="9">
    <location>
        <begin position="122"/>
        <end position="249"/>
    </location>
</feature>
<reference evidence="10 11" key="1">
    <citation type="submission" date="2019-03" db="EMBL/GenBank/DDBJ databases">
        <title>Genomic Encyclopedia of Archaeal and Bacterial Type Strains, Phase II (KMG-II): from individual species to whole genera.</title>
        <authorList>
            <person name="Goeker M."/>
        </authorList>
    </citation>
    <scope>NUCLEOTIDE SEQUENCE [LARGE SCALE GENOMIC DNA]</scope>
    <source>
        <strain evidence="10 11">DSM 28323</strain>
    </source>
</reference>
<dbReference type="Pfam" id="PF07715">
    <property type="entry name" value="Plug"/>
    <property type="match status" value="1"/>
</dbReference>
<evidence type="ECO:0000313" key="11">
    <source>
        <dbReference type="Proteomes" id="UP000295741"/>
    </source>
</evidence>
<evidence type="ECO:0000313" key="10">
    <source>
        <dbReference type="EMBL" id="TDO26498.1"/>
    </source>
</evidence>
<dbReference type="GO" id="GO:0009279">
    <property type="term" value="C:cell outer membrane"/>
    <property type="evidence" value="ECO:0007669"/>
    <property type="project" value="UniProtKB-SubCell"/>
</dbReference>
<evidence type="ECO:0000256" key="7">
    <source>
        <dbReference type="PROSITE-ProRule" id="PRU01360"/>
    </source>
</evidence>
<dbReference type="Pfam" id="PF13715">
    <property type="entry name" value="CarbopepD_reg_2"/>
    <property type="match status" value="1"/>
</dbReference>
<evidence type="ECO:0000256" key="4">
    <source>
        <dbReference type="ARBA" id="ARBA00022692"/>
    </source>
</evidence>
<dbReference type="InterPro" id="IPR023997">
    <property type="entry name" value="TonB-dep_OMP_SusC/RagA_CS"/>
</dbReference>
<dbReference type="InterPro" id="IPR037066">
    <property type="entry name" value="Plug_dom_sf"/>
</dbReference>
<name>A0A4V3C4M5_9BACT</name>
<evidence type="ECO:0000256" key="6">
    <source>
        <dbReference type="ARBA" id="ARBA00023237"/>
    </source>
</evidence>
<dbReference type="Gene3D" id="2.170.130.10">
    <property type="entry name" value="TonB-dependent receptor, plug domain"/>
    <property type="match status" value="1"/>
</dbReference>
<comment type="caution">
    <text evidence="10">The sequence shown here is derived from an EMBL/GenBank/DDBJ whole genome shotgun (WGS) entry which is preliminary data.</text>
</comment>
<dbReference type="Gene3D" id="2.60.40.1120">
    <property type="entry name" value="Carboxypeptidase-like, regulatory domain"/>
    <property type="match status" value="1"/>
</dbReference>
<keyword evidence="8" id="KW-0732">Signal</keyword>
<comment type="subcellular location">
    <subcellularLocation>
        <location evidence="1 7">Cell outer membrane</location>
        <topology evidence="1 7">Multi-pass membrane protein</topology>
    </subcellularLocation>
</comment>
<keyword evidence="5 7" id="KW-0472">Membrane</keyword>
<evidence type="ECO:0000256" key="5">
    <source>
        <dbReference type="ARBA" id="ARBA00023136"/>
    </source>
</evidence>
<dbReference type="NCBIfam" id="TIGR04057">
    <property type="entry name" value="SusC_RagA_signa"/>
    <property type="match status" value="1"/>
</dbReference>
<dbReference type="PROSITE" id="PS51257">
    <property type="entry name" value="PROKAR_LIPOPROTEIN"/>
    <property type="match status" value="1"/>
</dbReference>
<proteinExistence type="inferred from homology"/>
<evidence type="ECO:0000256" key="3">
    <source>
        <dbReference type="ARBA" id="ARBA00022452"/>
    </source>
</evidence>
<evidence type="ECO:0000256" key="2">
    <source>
        <dbReference type="ARBA" id="ARBA00022448"/>
    </source>
</evidence>
<keyword evidence="4 7" id="KW-0812">Transmembrane</keyword>
<dbReference type="Proteomes" id="UP000295741">
    <property type="component" value="Unassembled WGS sequence"/>
</dbReference>
<dbReference type="AlphaFoldDB" id="A0A4V3C4M5"/>
<dbReference type="InterPro" id="IPR039426">
    <property type="entry name" value="TonB-dep_rcpt-like"/>
</dbReference>
<keyword evidence="2 7" id="KW-0813">Transport</keyword>
<dbReference type="EMBL" id="SNWP01000011">
    <property type="protein sequence ID" value="TDO26498.1"/>
    <property type="molecule type" value="Genomic_DNA"/>
</dbReference>
<comment type="similarity">
    <text evidence="7">Belongs to the TonB-dependent receptor family.</text>
</comment>
<dbReference type="InterPro" id="IPR008969">
    <property type="entry name" value="CarboxyPept-like_regulatory"/>
</dbReference>
<dbReference type="Gene3D" id="2.40.170.20">
    <property type="entry name" value="TonB-dependent receptor, beta-barrel domain"/>
    <property type="match status" value="1"/>
</dbReference>
<keyword evidence="6 7" id="KW-0998">Cell outer membrane</keyword>
<feature type="chain" id="PRO_5020385381" evidence="8">
    <location>
        <begin position="29"/>
        <end position="1055"/>
    </location>
</feature>
<feature type="signal peptide" evidence="8">
    <location>
        <begin position="1"/>
        <end position="28"/>
    </location>
</feature>
<dbReference type="SUPFAM" id="SSF56935">
    <property type="entry name" value="Porins"/>
    <property type="match status" value="1"/>
</dbReference>
<keyword evidence="11" id="KW-1185">Reference proteome</keyword>
<organism evidence="10 11">
    <name type="scientific">Sediminibacterium goheungense</name>
    <dbReference type="NCBI Taxonomy" id="1086393"/>
    <lineage>
        <taxon>Bacteria</taxon>
        <taxon>Pseudomonadati</taxon>
        <taxon>Bacteroidota</taxon>
        <taxon>Chitinophagia</taxon>
        <taxon>Chitinophagales</taxon>
        <taxon>Chitinophagaceae</taxon>
        <taxon>Sediminibacterium</taxon>
    </lineage>
</organism>
<dbReference type="PROSITE" id="PS52016">
    <property type="entry name" value="TONB_DEPENDENT_REC_3"/>
    <property type="match status" value="1"/>
</dbReference>
<dbReference type="InterPro" id="IPR036942">
    <property type="entry name" value="Beta-barrel_TonB_sf"/>
</dbReference>
<evidence type="ECO:0000256" key="8">
    <source>
        <dbReference type="SAM" id="SignalP"/>
    </source>
</evidence>
<dbReference type="InterPro" id="IPR012910">
    <property type="entry name" value="Plug_dom"/>
</dbReference>
<protein>
    <submittedName>
        <fullName evidence="10">TonB-linked SusC/RagA family outer membrane protein</fullName>
    </submittedName>
</protein>
<gene>
    <name evidence="10" type="ORF">BC659_1804</name>
</gene>